<dbReference type="GO" id="GO:0004177">
    <property type="term" value="F:aminopeptidase activity"/>
    <property type="evidence" value="ECO:0007669"/>
    <property type="project" value="UniProtKB-KW"/>
</dbReference>
<evidence type="ECO:0000256" key="3">
    <source>
        <dbReference type="SAM" id="Phobius"/>
    </source>
</evidence>
<dbReference type="GO" id="GO:0072330">
    <property type="term" value="P:monocarboxylic acid biosynthetic process"/>
    <property type="evidence" value="ECO:0007669"/>
    <property type="project" value="UniProtKB-ARBA"/>
</dbReference>
<dbReference type="Pfam" id="PF08386">
    <property type="entry name" value="Abhydrolase_4"/>
    <property type="match status" value="1"/>
</dbReference>
<keyword evidence="3" id="KW-0472">Membrane</keyword>
<keyword evidence="3" id="KW-0812">Transmembrane</keyword>
<evidence type="ECO:0000259" key="5">
    <source>
        <dbReference type="Pfam" id="PF08386"/>
    </source>
</evidence>
<dbReference type="InterPro" id="IPR000073">
    <property type="entry name" value="AB_hydrolase_1"/>
</dbReference>
<dbReference type="InterPro" id="IPR029058">
    <property type="entry name" value="AB_hydrolase_fold"/>
</dbReference>
<comment type="caution">
    <text evidence="6">The sequence shown here is derived from an EMBL/GenBank/DDBJ whole genome shotgun (WGS) entry which is preliminary data.</text>
</comment>
<dbReference type="Pfam" id="PF00561">
    <property type="entry name" value="Abhydrolase_1"/>
    <property type="match status" value="1"/>
</dbReference>
<protein>
    <submittedName>
        <fullName evidence="6">Peptidase S33 tripeptidyl aminopeptidase-like C-terminal</fullName>
    </submittedName>
</protein>
<evidence type="ECO:0000256" key="2">
    <source>
        <dbReference type="ARBA" id="ARBA00022801"/>
    </source>
</evidence>
<keyword evidence="7" id="KW-1185">Reference proteome</keyword>
<keyword evidence="6" id="KW-0645">Protease</keyword>
<dbReference type="Gene3D" id="3.40.50.1820">
    <property type="entry name" value="alpha/beta hydrolase"/>
    <property type="match status" value="1"/>
</dbReference>
<comment type="similarity">
    <text evidence="1">Belongs to the peptidase S33 family.</text>
</comment>
<reference evidence="6" key="2">
    <citation type="journal article" date="2023" name="IMA Fungus">
        <title>Comparative genomic study of the Penicillium genus elucidates a diverse pangenome and 15 lateral gene transfer events.</title>
        <authorList>
            <person name="Petersen C."/>
            <person name="Sorensen T."/>
            <person name="Nielsen M.R."/>
            <person name="Sondergaard T.E."/>
            <person name="Sorensen J.L."/>
            <person name="Fitzpatrick D.A."/>
            <person name="Frisvad J.C."/>
            <person name="Nielsen K.L."/>
        </authorList>
    </citation>
    <scope>NUCLEOTIDE SEQUENCE</scope>
    <source>
        <strain evidence="6">IBT 21472</strain>
    </source>
</reference>
<dbReference type="EMBL" id="JAPZBO010000005">
    <property type="protein sequence ID" value="KAJ5315600.1"/>
    <property type="molecule type" value="Genomic_DNA"/>
</dbReference>
<feature type="transmembrane region" description="Helical" evidence="3">
    <location>
        <begin position="20"/>
        <end position="37"/>
    </location>
</feature>
<keyword evidence="2" id="KW-0378">Hydrolase</keyword>
<gene>
    <name evidence="6" type="ORF">N7476_005907</name>
</gene>
<keyword evidence="6" id="KW-0031">Aminopeptidase</keyword>
<dbReference type="SUPFAM" id="SSF53474">
    <property type="entry name" value="alpha/beta-Hydrolases"/>
    <property type="match status" value="1"/>
</dbReference>
<proteinExistence type="inferred from homology"/>
<reference evidence="6" key="1">
    <citation type="submission" date="2022-12" db="EMBL/GenBank/DDBJ databases">
        <authorList>
            <person name="Petersen C."/>
        </authorList>
    </citation>
    <scope>NUCLEOTIDE SEQUENCE</scope>
    <source>
        <strain evidence="6">IBT 21472</strain>
    </source>
</reference>
<dbReference type="AlphaFoldDB" id="A0A9W9PWP4"/>
<evidence type="ECO:0000313" key="7">
    <source>
        <dbReference type="Proteomes" id="UP001147746"/>
    </source>
</evidence>
<evidence type="ECO:0000259" key="4">
    <source>
        <dbReference type="Pfam" id="PF00561"/>
    </source>
</evidence>
<organism evidence="6 7">
    <name type="scientific">Penicillium atrosanguineum</name>
    <dbReference type="NCBI Taxonomy" id="1132637"/>
    <lineage>
        <taxon>Eukaryota</taxon>
        <taxon>Fungi</taxon>
        <taxon>Dikarya</taxon>
        <taxon>Ascomycota</taxon>
        <taxon>Pezizomycotina</taxon>
        <taxon>Eurotiomycetes</taxon>
        <taxon>Eurotiomycetidae</taxon>
        <taxon>Eurotiales</taxon>
        <taxon>Aspergillaceae</taxon>
        <taxon>Penicillium</taxon>
    </lineage>
</organism>
<name>A0A9W9PWP4_9EURO</name>
<dbReference type="Proteomes" id="UP001147746">
    <property type="component" value="Unassembled WGS sequence"/>
</dbReference>
<evidence type="ECO:0000256" key="1">
    <source>
        <dbReference type="ARBA" id="ARBA00010088"/>
    </source>
</evidence>
<sequence>MEKQKQVSTSRPQTWTRRAIIWIAAAGGIVGLMRFRGFPALHRSAFPGYDCEVHKSPYRSFPHEDDPFHFIPCTNASRLPALNDPTPQQSWAALFNPNPNHWSWGSTGRGIYLCGYLDLPLDYHNDSDSRIVRTAVTKFQVAGVPNRNDPNASLKSYKSKRTIIIEPGGPGGSGTSFLWETAEEMTNRFSDGEFDVLGWDPRGVNLSLPAASCFPRNEFRDRWSLLSLRYREEAPVGQLEIVDAMNNATFFACQQQLGDFGRFVSTAFVARDLDEIRKALREEDVSGYFVSYGTGIGQTYVNMFPNRAGRMILDGTEYVRDHRLLGGFGWTALDNTTDAWRDGFLGECINAGPDWCALAKPIPGQEGPVTLTQLEERMAQLLESLRIRPQSAYTEMSGPSLITYSALVDKILYPAMYKPTNWPDAAQMLFELESGNGTLAANRLDLSWSDHTFKPPYPHDPSSSELELLVICSDSYDAPLPDGLGWWDDLWGNMTTQSWIAGNSRFFAVLPCRHFNTYWPRPSEVYRGDLNHTLNTPVLLIASTYDPATPLRNGRRLLEEMGPNARLVVHNGYGHSSRRDSSVCTDRVAKAYILHGTLPEEQESECFANHRPYVS</sequence>
<feature type="domain" description="Peptidase S33 tripeptidyl aminopeptidase-like C-terminal" evidence="5">
    <location>
        <begin position="518"/>
        <end position="602"/>
    </location>
</feature>
<feature type="domain" description="AB hydrolase-1" evidence="4">
    <location>
        <begin position="162"/>
        <end position="330"/>
    </location>
</feature>
<accession>A0A9W9PWP4</accession>
<dbReference type="InterPro" id="IPR013595">
    <property type="entry name" value="Pept_S33_TAP-like_C"/>
</dbReference>
<keyword evidence="3" id="KW-1133">Transmembrane helix</keyword>
<dbReference type="GO" id="GO:0017000">
    <property type="term" value="P:antibiotic biosynthetic process"/>
    <property type="evidence" value="ECO:0007669"/>
    <property type="project" value="UniProtKB-ARBA"/>
</dbReference>
<evidence type="ECO:0000313" key="6">
    <source>
        <dbReference type="EMBL" id="KAJ5315600.1"/>
    </source>
</evidence>
<dbReference type="PANTHER" id="PTHR43248">
    <property type="entry name" value="2-SUCCINYL-6-HYDROXY-2,4-CYCLOHEXADIENE-1-CARBOXYLATE SYNTHASE"/>
    <property type="match status" value="1"/>
</dbReference>
<dbReference type="PANTHER" id="PTHR43248:SF25">
    <property type="entry name" value="AB HYDROLASE-1 DOMAIN-CONTAINING PROTEIN-RELATED"/>
    <property type="match status" value="1"/>
</dbReference>
<dbReference type="InterPro" id="IPR051601">
    <property type="entry name" value="Serine_prot/Carboxylest_S33"/>
</dbReference>